<dbReference type="HOGENOM" id="CLU_013444_1_1_1"/>
<feature type="domain" description="F5/8 type C" evidence="2">
    <location>
        <begin position="4"/>
        <end position="152"/>
    </location>
</feature>
<keyword evidence="1" id="KW-0732">Signal</keyword>
<dbReference type="InterPro" id="IPR015202">
    <property type="entry name" value="GO-like_E_set"/>
</dbReference>
<proteinExistence type="predicted"/>
<dbReference type="Gene3D" id="2.130.10.80">
    <property type="entry name" value="Galactose oxidase/kelch, beta-propeller"/>
    <property type="match status" value="2"/>
</dbReference>
<dbReference type="EMBL" id="KE145360">
    <property type="protein sequence ID" value="EPE31765.1"/>
    <property type="molecule type" value="Genomic_DNA"/>
</dbReference>
<evidence type="ECO:0000256" key="1">
    <source>
        <dbReference type="SAM" id="SignalP"/>
    </source>
</evidence>
<dbReference type="InterPro" id="IPR013783">
    <property type="entry name" value="Ig-like_fold"/>
</dbReference>
<dbReference type="Gene3D" id="2.60.40.10">
    <property type="entry name" value="Immunoglobulins"/>
    <property type="match status" value="1"/>
</dbReference>
<dbReference type="SUPFAM" id="SSF49785">
    <property type="entry name" value="Galactose-binding domain-like"/>
    <property type="match status" value="1"/>
</dbReference>
<dbReference type="Pfam" id="PF09118">
    <property type="entry name" value="GO-like_E_set"/>
    <property type="match status" value="1"/>
</dbReference>
<feature type="signal peptide" evidence="1">
    <location>
        <begin position="1"/>
        <end position="18"/>
    </location>
</feature>
<keyword evidence="4" id="KW-1185">Reference proteome</keyword>
<dbReference type="InterPro" id="IPR008979">
    <property type="entry name" value="Galactose-bd-like_sf"/>
</dbReference>
<evidence type="ECO:0000259" key="2">
    <source>
        <dbReference type="PROSITE" id="PS50022"/>
    </source>
</evidence>
<dbReference type="OrthoDB" id="2019572at2759"/>
<dbReference type="PANTHER" id="PTHR32208">
    <property type="entry name" value="SECRETED PROTEIN-RELATED"/>
    <property type="match status" value="1"/>
</dbReference>
<dbReference type="SUPFAM" id="SSF50965">
    <property type="entry name" value="Galactose oxidase, central domain"/>
    <property type="match status" value="1"/>
</dbReference>
<dbReference type="PANTHER" id="PTHR32208:SF68">
    <property type="entry name" value="GALACTOSE OXIDASE"/>
    <property type="match status" value="1"/>
</dbReference>
<evidence type="ECO:0000313" key="3">
    <source>
        <dbReference type="EMBL" id="EPE31765.1"/>
    </source>
</evidence>
<sequence length="561" mass="58441">MFLCTAIYGTSFISLVLAATISVDSSQSGNEGSKGIDGNTATFWHTRYTPTVAALPHSAIIDLGVSTAINGFAYRPRQDGNSNGNIGQYQISLSPNNITWSTVATGTFSDDASLKTVSFTSTSTRYIRIVALTEAGNRGQWSSASELSVTPTNGGTGKGSWSSIINLPLTPAAAFVMPNGKILTFSSFAKDTFGGPHGYTLTAIYNPADSTVSQLNVSNTGHDMFCPGMSFDPNGRAIITGGDDAAKTSIYDYATNTWSSGSNMKISRGSWSGGNGGKNGEIYNSASNSWTLLGGCPVLPMLTADVGGIFRQDNHAWLFGWKNGYVFQGGPSKAMNWYGTTGGGSQIGAGLRASDPDSMDGNAVIVVLPNGKVMITGGQTFAVPFSDNTAILIPELWDPATLASIVLPAHAVARTYHSFALLMLDGRVFTGGGGLCGGCSTNHPNAEIYSPSYLFNADGTTATRPVISSISASSVGVGNTISITTSSAVTSFSIVRFGSATHTVNTDQRRISLSPINTVGTTYTFSIPDDSGVALPGFWMFFASNSAGVPSVAKAFQITVS</sequence>
<dbReference type="RefSeq" id="XP_008080820.1">
    <property type="nucleotide sequence ID" value="XM_008082629.1"/>
</dbReference>
<dbReference type="InterPro" id="IPR000421">
    <property type="entry name" value="FA58C"/>
</dbReference>
<dbReference type="OMA" id="QPWTSIA"/>
<dbReference type="KEGG" id="glz:GLAREA_11847"/>
<dbReference type="SUPFAM" id="SSF81296">
    <property type="entry name" value="E set domains"/>
    <property type="match status" value="1"/>
</dbReference>
<feature type="chain" id="PRO_5004507697" evidence="1">
    <location>
        <begin position="19"/>
        <end position="561"/>
    </location>
</feature>
<dbReference type="Proteomes" id="UP000016922">
    <property type="component" value="Unassembled WGS sequence"/>
</dbReference>
<accession>S3D1T9</accession>
<dbReference type="PROSITE" id="PS50022">
    <property type="entry name" value="FA58C_3"/>
    <property type="match status" value="1"/>
</dbReference>
<dbReference type="AlphaFoldDB" id="S3D1T9"/>
<dbReference type="InterPro" id="IPR037293">
    <property type="entry name" value="Gal_Oxidase_central_sf"/>
</dbReference>
<dbReference type="Pfam" id="PF00754">
    <property type="entry name" value="F5_F8_type_C"/>
    <property type="match status" value="1"/>
</dbReference>
<reference evidence="3 4" key="1">
    <citation type="journal article" date="2013" name="BMC Genomics">
        <title>Genomics-driven discovery of the pneumocandin biosynthetic gene cluster in the fungus Glarea lozoyensis.</title>
        <authorList>
            <person name="Chen L."/>
            <person name="Yue Q."/>
            <person name="Zhang X."/>
            <person name="Xiang M."/>
            <person name="Wang C."/>
            <person name="Li S."/>
            <person name="Che Y."/>
            <person name="Ortiz-Lopez F.J."/>
            <person name="Bills G.F."/>
            <person name="Liu X."/>
            <person name="An Z."/>
        </authorList>
    </citation>
    <scope>NUCLEOTIDE SEQUENCE [LARGE SCALE GENOMIC DNA]</scope>
    <source>
        <strain evidence="4">ATCC 20868 / MF5171</strain>
    </source>
</reference>
<dbReference type="CDD" id="cd02851">
    <property type="entry name" value="E_set_GO_C"/>
    <property type="match status" value="1"/>
</dbReference>
<name>S3D1T9_GLAL2</name>
<dbReference type="InterPro" id="IPR014756">
    <property type="entry name" value="Ig_E-set"/>
</dbReference>
<dbReference type="eggNOG" id="ENOG502SCD5">
    <property type="taxonomic scope" value="Eukaryota"/>
</dbReference>
<dbReference type="Gene3D" id="2.60.120.260">
    <property type="entry name" value="Galactose-binding domain-like"/>
    <property type="match status" value="1"/>
</dbReference>
<dbReference type="STRING" id="1116229.S3D1T9"/>
<protein>
    <submittedName>
        <fullName evidence="3">Galactose-binding protein</fullName>
    </submittedName>
</protein>
<dbReference type="GeneID" id="19470888"/>
<gene>
    <name evidence="3" type="ORF">GLAREA_11847</name>
</gene>
<evidence type="ECO:0000313" key="4">
    <source>
        <dbReference type="Proteomes" id="UP000016922"/>
    </source>
</evidence>
<dbReference type="InterPro" id="IPR011043">
    <property type="entry name" value="Gal_Oxase/kelch_b-propeller"/>
</dbReference>
<organism evidence="3 4">
    <name type="scientific">Glarea lozoyensis (strain ATCC 20868 / MF5171)</name>
    <dbReference type="NCBI Taxonomy" id="1116229"/>
    <lineage>
        <taxon>Eukaryota</taxon>
        <taxon>Fungi</taxon>
        <taxon>Dikarya</taxon>
        <taxon>Ascomycota</taxon>
        <taxon>Pezizomycotina</taxon>
        <taxon>Leotiomycetes</taxon>
        <taxon>Helotiales</taxon>
        <taxon>Helotiaceae</taxon>
        <taxon>Glarea</taxon>
    </lineage>
</organism>